<dbReference type="CDD" id="cd13857">
    <property type="entry name" value="CuRO_1_Diphenol_Ox"/>
    <property type="match status" value="1"/>
</dbReference>
<feature type="transmembrane region" description="Helical" evidence="4">
    <location>
        <begin position="50"/>
        <end position="73"/>
    </location>
</feature>
<dbReference type="InterPro" id="IPR011707">
    <property type="entry name" value="Cu-oxidase-like_N"/>
</dbReference>
<evidence type="ECO:0000256" key="3">
    <source>
        <dbReference type="SAM" id="MobiDB-lite"/>
    </source>
</evidence>
<sequence length="556" mass="61629">MRNSSNSESSTECEEDQVPFLIDEKDEVDAGDYGRGRQGRKERSFTKRSLAQLLALVIGSLVLFAVAMGVVIIKHSHISSTGIERPGQYLLDSNWVFEAPAQRREYYWTIKDTTISPDGVQRPAILINEQFPGPLIEVNEGDTIVVHIDNQASNSTSIHWHGIYQNGSNWFDGTAGVTQCPIAPGTTFDYEFTVDGQAGTYWYHAHQAVQTADGLFGPLIIHSRDEKTLQEISYASDRVVMVQDYYHNLSSQLLFSYLEPDNENAEPIPVGALINGQSSASFDLTAGQTHRLRIINVGAFATFQVNVDKHDFAITEAGGTDLHPVLSDMLTINPAQRYSIILSVNDTERGASWLHARMNTHCFAEQTASRFEALAQIRYHSDQETTDSVEPDPTSPLSAECGDMSLSSFKPVQQFPAPSKPDASFYIRTNFEIGAHRLSRGFFNSSSFRTENTPPAHRMISGIEALNTSFSVLTPPPEIIPTIFGPHPFPPLQDHIGVNTAAYDSSKELVIQTPTTGKVLDFIFVNFDDGSHPLHLHGHKFWVLGQGKGYPHWNSS</sequence>
<keyword evidence="4" id="KW-0812">Transmembrane</keyword>
<dbReference type="Proteomes" id="UP001345691">
    <property type="component" value="Unassembled WGS sequence"/>
</dbReference>
<keyword evidence="4" id="KW-0472">Membrane</keyword>
<dbReference type="InterPro" id="IPR001117">
    <property type="entry name" value="Cu-oxidase_2nd"/>
</dbReference>
<feature type="domain" description="Plastocyanin-like" evidence="6">
    <location>
        <begin position="499"/>
        <end position="550"/>
    </location>
</feature>
<feature type="compositionally biased region" description="Low complexity" evidence="3">
    <location>
        <begin position="1"/>
        <end position="10"/>
    </location>
</feature>
<evidence type="ECO:0000256" key="2">
    <source>
        <dbReference type="ARBA" id="ARBA00023008"/>
    </source>
</evidence>
<dbReference type="InterPro" id="IPR011706">
    <property type="entry name" value="Cu-oxidase_C"/>
</dbReference>
<evidence type="ECO:0000256" key="1">
    <source>
        <dbReference type="ARBA" id="ARBA00010609"/>
    </source>
</evidence>
<dbReference type="Pfam" id="PF00394">
    <property type="entry name" value="Cu-oxidase"/>
    <property type="match status" value="1"/>
</dbReference>
<dbReference type="InterPro" id="IPR045087">
    <property type="entry name" value="Cu-oxidase_fam"/>
</dbReference>
<feature type="domain" description="Plastocyanin-like" evidence="5">
    <location>
        <begin position="238"/>
        <end position="361"/>
    </location>
</feature>
<feature type="compositionally biased region" description="Basic and acidic residues" evidence="3">
    <location>
        <begin position="32"/>
        <end position="41"/>
    </location>
</feature>
<dbReference type="EMBL" id="JAVRRF010000022">
    <property type="protein sequence ID" value="KAK5054895.1"/>
    <property type="molecule type" value="Genomic_DNA"/>
</dbReference>
<name>A0ABR0J2C6_9EURO</name>
<evidence type="ECO:0000313" key="9">
    <source>
        <dbReference type="Proteomes" id="UP001345691"/>
    </source>
</evidence>
<gene>
    <name evidence="8" type="ORF">LTR69_008803</name>
</gene>
<dbReference type="PANTHER" id="PTHR11709">
    <property type="entry name" value="MULTI-COPPER OXIDASE"/>
    <property type="match status" value="1"/>
</dbReference>
<reference evidence="8 9" key="1">
    <citation type="submission" date="2023-08" db="EMBL/GenBank/DDBJ databases">
        <title>Black Yeasts Isolated from many extreme environments.</title>
        <authorList>
            <person name="Coleine C."/>
            <person name="Stajich J.E."/>
            <person name="Selbmann L."/>
        </authorList>
    </citation>
    <scope>NUCLEOTIDE SEQUENCE [LARGE SCALE GENOMIC DNA]</scope>
    <source>
        <strain evidence="8 9">CCFEE 6328</strain>
    </source>
</reference>
<comment type="caution">
    <text evidence="8">The sequence shown here is derived from an EMBL/GenBank/DDBJ whole genome shotgun (WGS) entry which is preliminary data.</text>
</comment>
<comment type="similarity">
    <text evidence="1">Belongs to the multicopper oxidase family.</text>
</comment>
<evidence type="ECO:0008006" key="10">
    <source>
        <dbReference type="Google" id="ProtNLM"/>
    </source>
</evidence>
<feature type="region of interest" description="Disordered" evidence="3">
    <location>
        <begin position="1"/>
        <end position="41"/>
    </location>
</feature>
<keyword evidence="9" id="KW-1185">Reference proteome</keyword>
<evidence type="ECO:0000313" key="8">
    <source>
        <dbReference type="EMBL" id="KAK5054895.1"/>
    </source>
</evidence>
<dbReference type="Pfam" id="PF07732">
    <property type="entry name" value="Cu-oxidase_3"/>
    <property type="match status" value="1"/>
</dbReference>
<evidence type="ECO:0000259" key="5">
    <source>
        <dbReference type="Pfam" id="PF00394"/>
    </source>
</evidence>
<dbReference type="Pfam" id="PF07731">
    <property type="entry name" value="Cu-oxidase_2"/>
    <property type="match status" value="1"/>
</dbReference>
<feature type="domain" description="Plastocyanin-like" evidence="7">
    <location>
        <begin position="110"/>
        <end position="225"/>
    </location>
</feature>
<dbReference type="InterPro" id="IPR008972">
    <property type="entry name" value="Cupredoxin"/>
</dbReference>
<keyword evidence="2" id="KW-0186">Copper</keyword>
<proteinExistence type="inferred from homology"/>
<dbReference type="SUPFAM" id="SSF49503">
    <property type="entry name" value="Cupredoxins"/>
    <property type="match status" value="3"/>
</dbReference>
<keyword evidence="4" id="KW-1133">Transmembrane helix</keyword>
<evidence type="ECO:0000259" key="6">
    <source>
        <dbReference type="Pfam" id="PF07731"/>
    </source>
</evidence>
<evidence type="ECO:0000256" key="4">
    <source>
        <dbReference type="SAM" id="Phobius"/>
    </source>
</evidence>
<dbReference type="PANTHER" id="PTHR11709:SF414">
    <property type="entry name" value="ADR239WP"/>
    <property type="match status" value="1"/>
</dbReference>
<accession>A0ABR0J2C6</accession>
<dbReference type="Gene3D" id="2.60.40.420">
    <property type="entry name" value="Cupredoxins - blue copper proteins"/>
    <property type="match status" value="3"/>
</dbReference>
<organism evidence="8 9">
    <name type="scientific">Exophiala sideris</name>
    <dbReference type="NCBI Taxonomy" id="1016849"/>
    <lineage>
        <taxon>Eukaryota</taxon>
        <taxon>Fungi</taxon>
        <taxon>Dikarya</taxon>
        <taxon>Ascomycota</taxon>
        <taxon>Pezizomycotina</taxon>
        <taxon>Eurotiomycetes</taxon>
        <taxon>Chaetothyriomycetidae</taxon>
        <taxon>Chaetothyriales</taxon>
        <taxon>Herpotrichiellaceae</taxon>
        <taxon>Exophiala</taxon>
    </lineage>
</organism>
<evidence type="ECO:0000259" key="7">
    <source>
        <dbReference type="Pfam" id="PF07732"/>
    </source>
</evidence>
<protein>
    <recommendedName>
        <fullName evidence="10">Multicopper oxidase</fullName>
    </recommendedName>
</protein>